<comment type="caution">
    <text evidence="1">The sequence shown here is derived from an EMBL/GenBank/DDBJ whole genome shotgun (WGS) entry which is preliminary data.</text>
</comment>
<keyword evidence="2" id="KW-1185">Reference proteome</keyword>
<sequence>MKAHPHPSSIPSKLIVNFNLPYQFEIQIQRGQIDPFTHPFNKNGWKKIMSRRRSLARGYNKITK</sequence>
<proteinExistence type="predicted"/>
<evidence type="ECO:0000313" key="1">
    <source>
        <dbReference type="EMBL" id="KAK9125243.1"/>
    </source>
</evidence>
<accession>A0AAP0P013</accession>
<reference evidence="1 2" key="1">
    <citation type="submission" date="2024-01" db="EMBL/GenBank/DDBJ databases">
        <title>Genome assemblies of Stephania.</title>
        <authorList>
            <person name="Yang L."/>
        </authorList>
    </citation>
    <scope>NUCLEOTIDE SEQUENCE [LARGE SCALE GENOMIC DNA]</scope>
    <source>
        <strain evidence="1">JXDWG</strain>
        <tissue evidence="1">Leaf</tissue>
    </source>
</reference>
<protein>
    <submittedName>
        <fullName evidence="1">Uncharacterized protein</fullName>
    </submittedName>
</protein>
<evidence type="ECO:0000313" key="2">
    <source>
        <dbReference type="Proteomes" id="UP001419268"/>
    </source>
</evidence>
<dbReference type="EMBL" id="JBBNAG010000006">
    <property type="protein sequence ID" value="KAK9125243.1"/>
    <property type="molecule type" value="Genomic_DNA"/>
</dbReference>
<gene>
    <name evidence="1" type="ORF">Scep_014089</name>
</gene>
<dbReference type="Proteomes" id="UP001419268">
    <property type="component" value="Unassembled WGS sequence"/>
</dbReference>
<name>A0AAP0P013_9MAGN</name>
<organism evidence="1 2">
    <name type="scientific">Stephania cephalantha</name>
    <dbReference type="NCBI Taxonomy" id="152367"/>
    <lineage>
        <taxon>Eukaryota</taxon>
        <taxon>Viridiplantae</taxon>
        <taxon>Streptophyta</taxon>
        <taxon>Embryophyta</taxon>
        <taxon>Tracheophyta</taxon>
        <taxon>Spermatophyta</taxon>
        <taxon>Magnoliopsida</taxon>
        <taxon>Ranunculales</taxon>
        <taxon>Menispermaceae</taxon>
        <taxon>Menispermoideae</taxon>
        <taxon>Cissampelideae</taxon>
        <taxon>Stephania</taxon>
    </lineage>
</organism>
<dbReference type="AlphaFoldDB" id="A0AAP0P013"/>